<protein>
    <submittedName>
        <fullName evidence="9">Checkpoint protein rad24</fullName>
    </submittedName>
</protein>
<accession>A0A8H4AGC1</accession>
<evidence type="ECO:0000256" key="4">
    <source>
        <dbReference type="ARBA" id="ARBA00022763"/>
    </source>
</evidence>
<comment type="caution">
    <text evidence="9">The sequence shown here is derived from an EMBL/GenBank/DDBJ whole genome shotgun (WGS) entry which is preliminary data.</text>
</comment>
<keyword evidence="4" id="KW-0227">DNA damage</keyword>
<dbReference type="GO" id="GO:0005524">
    <property type="term" value="F:ATP binding"/>
    <property type="evidence" value="ECO:0007669"/>
    <property type="project" value="UniProtKB-KW"/>
</dbReference>
<keyword evidence="3" id="KW-0547">Nucleotide-binding</keyword>
<evidence type="ECO:0000256" key="2">
    <source>
        <dbReference type="ARBA" id="ARBA00006168"/>
    </source>
</evidence>
<keyword evidence="6" id="KW-0539">Nucleus</keyword>
<dbReference type="GO" id="GO:0033314">
    <property type="term" value="P:mitotic DNA replication checkpoint signaling"/>
    <property type="evidence" value="ECO:0007669"/>
    <property type="project" value="TreeGrafter"/>
</dbReference>
<comment type="similarity">
    <text evidence="2">Belongs to the rad17/RAD24 family.</text>
</comment>
<proteinExistence type="inferred from homology"/>
<dbReference type="GO" id="GO:0005634">
    <property type="term" value="C:nucleus"/>
    <property type="evidence" value="ECO:0007669"/>
    <property type="project" value="UniProtKB-SubCell"/>
</dbReference>
<dbReference type="OrthoDB" id="10265971at2759"/>
<dbReference type="Pfam" id="PF03215">
    <property type="entry name" value="Rad17"/>
    <property type="match status" value="1"/>
</dbReference>
<dbReference type="GO" id="GO:0003689">
    <property type="term" value="F:DNA clamp loader activity"/>
    <property type="evidence" value="ECO:0007669"/>
    <property type="project" value="TreeGrafter"/>
</dbReference>
<name>A0A8H4AGC1_GIGMA</name>
<dbReference type="EMBL" id="WTPW01000644">
    <property type="protein sequence ID" value="KAF0492487.1"/>
    <property type="molecule type" value="Genomic_DNA"/>
</dbReference>
<dbReference type="SUPFAM" id="SSF52540">
    <property type="entry name" value="P-loop containing nucleoside triphosphate hydrolases"/>
    <property type="match status" value="1"/>
</dbReference>
<dbReference type="PANTHER" id="PTHR12172">
    <property type="entry name" value="CELL CYCLE CHECKPOINT PROTEIN RAD17"/>
    <property type="match status" value="1"/>
</dbReference>
<organism evidence="9 10">
    <name type="scientific">Gigaspora margarita</name>
    <dbReference type="NCBI Taxonomy" id="4874"/>
    <lineage>
        <taxon>Eukaryota</taxon>
        <taxon>Fungi</taxon>
        <taxon>Fungi incertae sedis</taxon>
        <taxon>Mucoromycota</taxon>
        <taxon>Glomeromycotina</taxon>
        <taxon>Glomeromycetes</taxon>
        <taxon>Diversisporales</taxon>
        <taxon>Gigasporaceae</taxon>
        <taxon>Gigaspora</taxon>
    </lineage>
</organism>
<dbReference type="GO" id="GO:0006281">
    <property type="term" value="P:DNA repair"/>
    <property type="evidence" value="ECO:0007669"/>
    <property type="project" value="InterPro"/>
</dbReference>
<feature type="region of interest" description="Disordered" evidence="8">
    <location>
        <begin position="402"/>
        <end position="421"/>
    </location>
</feature>
<dbReference type="GO" id="GO:0003682">
    <property type="term" value="F:chromatin binding"/>
    <property type="evidence" value="ECO:0007669"/>
    <property type="project" value="TreeGrafter"/>
</dbReference>
<gene>
    <name evidence="9" type="ORF">F8M41_021691</name>
</gene>
<comment type="subcellular location">
    <subcellularLocation>
        <location evidence="1">Nucleus</location>
    </subcellularLocation>
</comment>
<evidence type="ECO:0000256" key="6">
    <source>
        <dbReference type="ARBA" id="ARBA00023242"/>
    </source>
</evidence>
<evidence type="ECO:0000256" key="1">
    <source>
        <dbReference type="ARBA" id="ARBA00004123"/>
    </source>
</evidence>
<reference evidence="9 10" key="1">
    <citation type="journal article" date="2019" name="Environ. Microbiol.">
        <title>At the nexus of three kingdoms: the genome of the mycorrhizal fungus Gigaspora margarita provides insights into plant, endobacterial and fungal interactions.</title>
        <authorList>
            <person name="Venice F."/>
            <person name="Ghignone S."/>
            <person name="Salvioli di Fossalunga A."/>
            <person name="Amselem J."/>
            <person name="Novero M."/>
            <person name="Xianan X."/>
            <person name="Sedzielewska Toro K."/>
            <person name="Morin E."/>
            <person name="Lipzen A."/>
            <person name="Grigoriev I.V."/>
            <person name="Henrissat B."/>
            <person name="Martin F.M."/>
            <person name="Bonfante P."/>
        </authorList>
    </citation>
    <scope>NUCLEOTIDE SEQUENCE [LARGE SCALE GENOMIC DNA]</scope>
    <source>
        <strain evidence="9 10">BEG34</strain>
    </source>
</reference>
<dbReference type="AlphaFoldDB" id="A0A8H4AGC1"/>
<dbReference type="Gene3D" id="3.40.50.300">
    <property type="entry name" value="P-loop containing nucleotide triphosphate hydrolases"/>
    <property type="match status" value="1"/>
</dbReference>
<keyword evidence="10" id="KW-1185">Reference proteome</keyword>
<dbReference type="PANTHER" id="PTHR12172:SF0">
    <property type="entry name" value="CELL CYCLE CHECKPOINT PROTEIN RAD17"/>
    <property type="match status" value="1"/>
</dbReference>
<evidence type="ECO:0000313" key="10">
    <source>
        <dbReference type="Proteomes" id="UP000439903"/>
    </source>
</evidence>
<dbReference type="InterPro" id="IPR004582">
    <property type="entry name" value="Checkpoint_prot_Rad17_Rad24"/>
</dbReference>
<sequence>MIKVNMKNIIIIDSDNENEIINLVSESEDEDSATPDTTLNCVLINPSYEEWKNGANLKEYQDSKINKNIQTYNNSNTASNKIKNILLNSSKCQTPMISIESSASTSQKRIGGRNDDISKRIKLDVPQFLWPDVYPPNDLAELALEGRRLKEVEKWFDNAFSKSNHGKMQSYRLLVLSGPPGSSKTSVIKLIAKKRNLHVIEWENPQTFTTDHPDEFVPVMAPFELFLSYNGRNPHKKCILNQNDSQIIIVEDLPCLVNAEAKKKFHQAIRAHIKHPRTYFPLVIIISEAHSIEDFDEYVGKDSLQILNLHSILPNDIISSDQCTTLEFLPINNTQMGRCLKLFIDKVYINNGNKKEIAMQLCPLLVKQCYGDIRLAINALQFLMVETPKDAPEKFTKNYGARTTSHKKLAKGSQETRKRKMTNSIRMPELKTILDPTLLDSVTCNELITVPFKAIGRVLYNKRTEDSNDETHKGIQQKINLLQGKLVHPREINERMPLTYTPESTLDNMCIEYHIYMRMLQHYYPHFYGNILECQFASECLSDAELLMNNQDFRVGIKLTPTAVILATRGLFFAHIQHRDKKKPLLNDLPSLKDFREHISNKRLKNEDKFVQYFQEDPMRRLTRNDTWKIEIAPFMGKMVHGLRMGNPQKQFLKEIVTYDDKN</sequence>
<dbReference type="GO" id="GO:0000077">
    <property type="term" value="P:DNA damage checkpoint signaling"/>
    <property type="evidence" value="ECO:0007669"/>
    <property type="project" value="TreeGrafter"/>
</dbReference>
<keyword evidence="7" id="KW-0131">Cell cycle</keyword>
<keyword evidence="5" id="KW-0067">ATP-binding</keyword>
<evidence type="ECO:0000256" key="5">
    <source>
        <dbReference type="ARBA" id="ARBA00022840"/>
    </source>
</evidence>
<evidence type="ECO:0000256" key="3">
    <source>
        <dbReference type="ARBA" id="ARBA00022741"/>
    </source>
</evidence>
<dbReference type="InterPro" id="IPR027417">
    <property type="entry name" value="P-loop_NTPase"/>
</dbReference>
<evidence type="ECO:0000313" key="9">
    <source>
        <dbReference type="EMBL" id="KAF0492487.1"/>
    </source>
</evidence>
<evidence type="ECO:0000256" key="7">
    <source>
        <dbReference type="ARBA" id="ARBA00023306"/>
    </source>
</evidence>
<dbReference type="Proteomes" id="UP000439903">
    <property type="component" value="Unassembled WGS sequence"/>
</dbReference>
<evidence type="ECO:0000256" key="8">
    <source>
        <dbReference type="SAM" id="MobiDB-lite"/>
    </source>
</evidence>